<dbReference type="Pfam" id="PF00932">
    <property type="entry name" value="LTD"/>
    <property type="match status" value="1"/>
</dbReference>
<keyword evidence="1" id="KW-0812">Transmembrane</keyword>
<dbReference type="InterPro" id="IPR001322">
    <property type="entry name" value="Lamin_tail_dom"/>
</dbReference>
<accession>A0A1F6X840</accession>
<dbReference type="AlphaFoldDB" id="A0A1F6X840"/>
<evidence type="ECO:0000313" key="4">
    <source>
        <dbReference type="Proteomes" id="UP000176814"/>
    </source>
</evidence>
<name>A0A1F6X840_9BACT</name>
<gene>
    <name evidence="3" type="ORF">A2911_00920</name>
</gene>
<dbReference type="SUPFAM" id="SSF74853">
    <property type="entry name" value="Lamin A/C globular tail domain"/>
    <property type="match status" value="1"/>
</dbReference>
<reference evidence="3 4" key="1">
    <citation type="journal article" date="2016" name="Nat. Commun.">
        <title>Thousands of microbial genomes shed light on interconnected biogeochemical processes in an aquifer system.</title>
        <authorList>
            <person name="Anantharaman K."/>
            <person name="Brown C.T."/>
            <person name="Hug L.A."/>
            <person name="Sharon I."/>
            <person name="Castelle C.J."/>
            <person name="Probst A.J."/>
            <person name="Thomas B.C."/>
            <person name="Singh A."/>
            <person name="Wilkins M.J."/>
            <person name="Karaoz U."/>
            <person name="Brodie E.L."/>
            <person name="Williams K.H."/>
            <person name="Hubbard S.S."/>
            <person name="Banfield J.F."/>
        </authorList>
    </citation>
    <scope>NUCLEOTIDE SEQUENCE [LARGE SCALE GENOMIC DNA]</scope>
</reference>
<sequence>MTRVIRKRNKLGQFAKTTIWDNVAFIKVMKQMSFKLLAITLIIGLNAVALSQIGYTMGYYNDSESSTDNTFVAGNVDFSLNVSDWNPIETAVSMAPGDITKKTVEVDPQDSNPFQYFTESNNFTGDADFCEGLNVVTTLEEDEVYDGPLVDFSTDTTTTLDSWEFTYSTGVNDFQNKVCDFDIDYNGWQTRHDYPTYENGGYNDTEKVENHLASWGFRINKVYYDVKTPERGEEGTNEWVEIYNQTNTDLDISGWQICDNTSCDTIPLLTPLIPAQKYAVIVADSSTVSNLLPAFWYLPSEVTMININDLIGNGLANDADMLTLKRPDGVIVDQMNWGTPDTGWTNYNANVWNPGAVDVAEGNVLARVPSGYDTDAPSDWVELLPPTVDLIYPDEAGSYTWYWTQSYNITWNATNNNGPNEDLDISIYYIKDVNHDGIISTGDTAHTIVATTDNDGIHNWKVPSGFLGYIWIQLVATGPENPMLNSGTVSGKIYDPMPIFIGPENVVAPELIVEDTTDEQHDVNTEIVLVVEDVPEEIETVVIEEETIVSTEEVFEEEVAPEEEIILTESTQEEIIPEEIVSEETIVEGNEEILVEPVIEELSILPEESPAIVEDVPVEPVPTE</sequence>
<evidence type="ECO:0000313" key="3">
    <source>
        <dbReference type="EMBL" id="OGI90327.1"/>
    </source>
</evidence>
<keyword evidence="1" id="KW-1133">Transmembrane helix</keyword>
<protein>
    <recommendedName>
        <fullName evidence="2">LTD domain-containing protein</fullName>
    </recommendedName>
</protein>
<dbReference type="InterPro" id="IPR036415">
    <property type="entry name" value="Lamin_tail_dom_sf"/>
</dbReference>
<dbReference type="EMBL" id="MFUW01000016">
    <property type="protein sequence ID" value="OGI90327.1"/>
    <property type="molecule type" value="Genomic_DNA"/>
</dbReference>
<feature type="domain" description="LTD" evidence="2">
    <location>
        <begin position="206"/>
        <end position="374"/>
    </location>
</feature>
<dbReference type="PROSITE" id="PS51841">
    <property type="entry name" value="LTD"/>
    <property type="match status" value="1"/>
</dbReference>
<evidence type="ECO:0000259" key="2">
    <source>
        <dbReference type="PROSITE" id="PS51841"/>
    </source>
</evidence>
<comment type="caution">
    <text evidence="3">The sequence shown here is derived from an EMBL/GenBank/DDBJ whole genome shotgun (WGS) entry which is preliminary data.</text>
</comment>
<dbReference type="Proteomes" id="UP000176814">
    <property type="component" value="Unassembled WGS sequence"/>
</dbReference>
<keyword evidence="1" id="KW-0472">Membrane</keyword>
<proteinExistence type="predicted"/>
<dbReference type="Gene3D" id="2.60.40.1260">
    <property type="entry name" value="Lamin Tail domain"/>
    <property type="match status" value="1"/>
</dbReference>
<organism evidence="3 4">
    <name type="scientific">Candidatus Nomurabacteria bacterium RIFCSPLOWO2_01_FULL_40_15</name>
    <dbReference type="NCBI Taxonomy" id="1801772"/>
    <lineage>
        <taxon>Bacteria</taxon>
        <taxon>Candidatus Nomuraibacteriota</taxon>
    </lineage>
</organism>
<feature type="transmembrane region" description="Helical" evidence="1">
    <location>
        <begin position="36"/>
        <end position="60"/>
    </location>
</feature>
<evidence type="ECO:0000256" key="1">
    <source>
        <dbReference type="SAM" id="Phobius"/>
    </source>
</evidence>